<protein>
    <submittedName>
        <fullName evidence="1">Uncharacterized protein</fullName>
    </submittedName>
</protein>
<name>A0A0Q4B591_9BACT</name>
<dbReference type="PATRIC" id="fig|1702214.3.peg.1585"/>
<dbReference type="AlphaFoldDB" id="A0A0Q4B591"/>
<organism evidence="1 2">
    <name type="scientific">Candidatus [Bacteroides] periocalifornicus</name>
    <dbReference type="NCBI Taxonomy" id="1702214"/>
    <lineage>
        <taxon>Bacteria</taxon>
        <taxon>Pseudomonadati</taxon>
        <taxon>Bacteroidota</taxon>
    </lineage>
</organism>
<dbReference type="Gene3D" id="3.30.450.20">
    <property type="entry name" value="PAS domain"/>
    <property type="match status" value="1"/>
</dbReference>
<reference evidence="1" key="1">
    <citation type="submission" date="2015-08" db="EMBL/GenBank/DDBJ databases">
        <title>Candidatus Bacteriodes Periocalifornicus.</title>
        <authorList>
            <person name="McLean J.S."/>
            <person name="Kelley S."/>
        </authorList>
    </citation>
    <scope>NUCLEOTIDE SEQUENCE [LARGE SCALE GENOMIC DNA]</scope>
    <source>
        <strain evidence="1">12B</strain>
    </source>
</reference>
<dbReference type="Proteomes" id="UP000054172">
    <property type="component" value="Unassembled WGS sequence"/>
</dbReference>
<dbReference type="STRING" id="1702214.AL399_09330"/>
<sequence>EKSAVALRAQLTTDLDDGIALVETTAKLFATEQPQGRREELIRMLETALAQYPSIFGVGVVYEPNSLDGDDAASVYARGCNYRGQFCPYVSINAQHQAKLDDTL</sequence>
<keyword evidence="2" id="KW-1185">Reference proteome</keyword>
<accession>A0A0Q4B591</accession>
<proteinExistence type="predicted"/>
<evidence type="ECO:0000313" key="2">
    <source>
        <dbReference type="Proteomes" id="UP000054172"/>
    </source>
</evidence>
<comment type="caution">
    <text evidence="1">The sequence shown here is derived from an EMBL/GenBank/DDBJ whole genome shotgun (WGS) entry which is preliminary data.</text>
</comment>
<feature type="non-terminal residue" evidence="1">
    <location>
        <position position="104"/>
    </location>
</feature>
<dbReference type="EMBL" id="LIIK01000106">
    <property type="protein sequence ID" value="KQM08077.1"/>
    <property type="molecule type" value="Genomic_DNA"/>
</dbReference>
<feature type="non-terminal residue" evidence="1">
    <location>
        <position position="1"/>
    </location>
</feature>
<gene>
    <name evidence="1" type="ORF">AL399_09330</name>
</gene>
<evidence type="ECO:0000313" key="1">
    <source>
        <dbReference type="EMBL" id="KQM08077.1"/>
    </source>
</evidence>